<feature type="domain" description="Reverse transcriptase Ty1/copia-type" evidence="2">
    <location>
        <begin position="433"/>
        <end position="563"/>
    </location>
</feature>
<evidence type="ECO:0000259" key="2">
    <source>
        <dbReference type="Pfam" id="PF07727"/>
    </source>
</evidence>
<comment type="caution">
    <text evidence="3">The sequence shown here is derived from an EMBL/GenBank/DDBJ whole genome shotgun (WGS) entry which is preliminary data.</text>
</comment>
<name>A0A699H2T3_TANCI</name>
<feature type="compositionally biased region" description="Basic and acidic residues" evidence="1">
    <location>
        <begin position="133"/>
        <end position="154"/>
    </location>
</feature>
<reference evidence="3" key="1">
    <citation type="journal article" date="2019" name="Sci. Rep.">
        <title>Draft genome of Tanacetum cinerariifolium, the natural source of mosquito coil.</title>
        <authorList>
            <person name="Yamashiro T."/>
            <person name="Shiraishi A."/>
            <person name="Satake H."/>
            <person name="Nakayama K."/>
        </authorList>
    </citation>
    <scope>NUCLEOTIDE SEQUENCE</scope>
</reference>
<feature type="compositionally biased region" description="Acidic residues" evidence="1">
    <location>
        <begin position="296"/>
        <end position="309"/>
    </location>
</feature>
<feature type="region of interest" description="Disordered" evidence="1">
    <location>
        <begin position="245"/>
        <end position="275"/>
    </location>
</feature>
<sequence length="661" mass="75241">MIKVLPPKTAKKVMARERKRKARTTLLMALPEDYLAKFHKWLMQKRCGKLSNQDLMSMRNPRRCTIESSSNTQNVAFVSTDNSSNTNDVITAYSVSSPFVSKSQKEGSSSYTDEVAMISMRIKKFHKRTGNQDIRRRDVGYNRNKTRDNGKRPAYQDDSKALVTIDGEDIDWSRHIKTDTQNYAMMAYSSSNSGSDNKASDLEDTHVNDRYADGMHAVPPPMIGNYMPSGPDVEIDYSKFTYGPKQTSTDESYSKPSEYASCESNTSVETTTSMPVPVDNASKVVYENKARTDPPIIEEYESDSDNDSVENDKEIGTTHSPKIKKQDRNGHTRKGLGYAFTRKACFVCGSFSHLIRDCDFHEKRMVKQAELTKCMNKDDPYRALKDKGIVDSGCFRNMTWNKAHLVDYQEFKGSSVAFGGSNGRITGKGKIKADRQEEGIDYDEVFAPVARIEAIRIFLAFASYMGFIVYQMDVKSTFLYGIIDEEVYVSQPPGFVDPKFLNKVYKVVKALYGLHQAPRAWYATLSTFLENSRYRRGDIDKTLFIKQDKKDIMLVKQKEDGIFISQDKYVAEILKKFDFLSLKTACTPIETQKPLVKVEKPADVDVHLYRSMIASLMYLTASRLDIMFAEIHNRMLSISWQETYLMAMQKQTIVATFTTKA</sequence>
<gene>
    <name evidence="3" type="ORF">Tci_294157</name>
</gene>
<feature type="region of interest" description="Disordered" evidence="1">
    <location>
        <begin position="293"/>
        <end position="331"/>
    </location>
</feature>
<feature type="region of interest" description="Disordered" evidence="1">
    <location>
        <begin position="127"/>
        <end position="154"/>
    </location>
</feature>
<protein>
    <recommendedName>
        <fullName evidence="2">Reverse transcriptase Ty1/copia-type domain-containing protein</fullName>
    </recommendedName>
</protein>
<feature type="compositionally biased region" description="Polar residues" evidence="1">
    <location>
        <begin position="262"/>
        <end position="274"/>
    </location>
</feature>
<evidence type="ECO:0000256" key="1">
    <source>
        <dbReference type="SAM" id="MobiDB-lite"/>
    </source>
</evidence>
<dbReference type="EMBL" id="BKCJ010096031">
    <property type="protein sequence ID" value="GEX22182.1"/>
    <property type="molecule type" value="Genomic_DNA"/>
</dbReference>
<proteinExistence type="predicted"/>
<feature type="compositionally biased region" description="Polar residues" evidence="1">
    <location>
        <begin position="245"/>
        <end position="255"/>
    </location>
</feature>
<dbReference type="InterPro" id="IPR013103">
    <property type="entry name" value="RVT_2"/>
</dbReference>
<accession>A0A699H2T3</accession>
<evidence type="ECO:0000313" key="3">
    <source>
        <dbReference type="EMBL" id="GEX22182.1"/>
    </source>
</evidence>
<dbReference type="Pfam" id="PF07727">
    <property type="entry name" value="RVT_2"/>
    <property type="match status" value="1"/>
</dbReference>
<organism evidence="3">
    <name type="scientific">Tanacetum cinerariifolium</name>
    <name type="common">Dalmatian daisy</name>
    <name type="synonym">Chrysanthemum cinerariifolium</name>
    <dbReference type="NCBI Taxonomy" id="118510"/>
    <lineage>
        <taxon>Eukaryota</taxon>
        <taxon>Viridiplantae</taxon>
        <taxon>Streptophyta</taxon>
        <taxon>Embryophyta</taxon>
        <taxon>Tracheophyta</taxon>
        <taxon>Spermatophyta</taxon>
        <taxon>Magnoliopsida</taxon>
        <taxon>eudicotyledons</taxon>
        <taxon>Gunneridae</taxon>
        <taxon>Pentapetalae</taxon>
        <taxon>asterids</taxon>
        <taxon>campanulids</taxon>
        <taxon>Asterales</taxon>
        <taxon>Asteraceae</taxon>
        <taxon>Asteroideae</taxon>
        <taxon>Anthemideae</taxon>
        <taxon>Anthemidinae</taxon>
        <taxon>Tanacetum</taxon>
    </lineage>
</organism>
<dbReference type="AlphaFoldDB" id="A0A699H2T3"/>